<feature type="region of interest" description="Disordered" evidence="1">
    <location>
        <begin position="1"/>
        <end position="27"/>
    </location>
</feature>
<sequence>MDRVDEAIKRYSKNGIGAESDLGPNTANDIESACEIWKKKVEKLKKTTRKSESKNTNEPEKYKRSTLNPAYEAWTKRVDEFERTIKIPYEPKNPERRKIADVEVSPNDEKTQEKDYERPTKPNSEKEEEKFIQAENRFEMDELKASISYQESANMGDDERINNLEQCDKKGPEICDETDEHKAPALEGLRKTHERWMKKASKFKRNFYEGIKALR</sequence>
<evidence type="ECO:0000313" key="2">
    <source>
        <dbReference type="EMBL" id="KAF0556228.1"/>
    </source>
</evidence>
<organism evidence="2 3">
    <name type="scientific">Gigaspora margarita</name>
    <dbReference type="NCBI Taxonomy" id="4874"/>
    <lineage>
        <taxon>Eukaryota</taxon>
        <taxon>Fungi</taxon>
        <taxon>Fungi incertae sedis</taxon>
        <taxon>Mucoromycota</taxon>
        <taxon>Glomeromycotina</taxon>
        <taxon>Glomeromycetes</taxon>
        <taxon>Diversisporales</taxon>
        <taxon>Gigasporaceae</taxon>
        <taxon>Gigaspora</taxon>
    </lineage>
</organism>
<keyword evidence="3" id="KW-1185">Reference proteome</keyword>
<dbReference type="AlphaFoldDB" id="A0A8H4B380"/>
<gene>
    <name evidence="2" type="ORF">F8M41_015989</name>
</gene>
<name>A0A8H4B380_GIGMA</name>
<dbReference type="Proteomes" id="UP000439903">
    <property type="component" value="Unassembled WGS sequence"/>
</dbReference>
<accession>A0A8H4B380</accession>
<comment type="caution">
    <text evidence="2">The sequence shown here is derived from an EMBL/GenBank/DDBJ whole genome shotgun (WGS) entry which is preliminary data.</text>
</comment>
<evidence type="ECO:0000256" key="1">
    <source>
        <dbReference type="SAM" id="MobiDB-lite"/>
    </source>
</evidence>
<feature type="region of interest" description="Disordered" evidence="1">
    <location>
        <begin position="83"/>
        <end position="128"/>
    </location>
</feature>
<dbReference type="EMBL" id="WTPW01000035">
    <property type="protein sequence ID" value="KAF0556228.1"/>
    <property type="molecule type" value="Genomic_DNA"/>
</dbReference>
<feature type="region of interest" description="Disordered" evidence="1">
    <location>
        <begin position="44"/>
        <end position="67"/>
    </location>
</feature>
<protein>
    <submittedName>
        <fullName evidence="2">Uncharacterized protein</fullName>
    </submittedName>
</protein>
<evidence type="ECO:0000313" key="3">
    <source>
        <dbReference type="Proteomes" id="UP000439903"/>
    </source>
</evidence>
<feature type="compositionally biased region" description="Basic and acidic residues" evidence="1">
    <location>
        <begin position="49"/>
        <end position="63"/>
    </location>
</feature>
<dbReference type="OrthoDB" id="10589186at2759"/>
<proteinExistence type="predicted"/>
<feature type="compositionally biased region" description="Basic and acidic residues" evidence="1">
    <location>
        <begin position="92"/>
        <end position="128"/>
    </location>
</feature>
<reference evidence="2 3" key="1">
    <citation type="journal article" date="2019" name="Environ. Microbiol.">
        <title>At the nexus of three kingdoms: the genome of the mycorrhizal fungus Gigaspora margarita provides insights into plant, endobacterial and fungal interactions.</title>
        <authorList>
            <person name="Venice F."/>
            <person name="Ghignone S."/>
            <person name="Salvioli di Fossalunga A."/>
            <person name="Amselem J."/>
            <person name="Novero M."/>
            <person name="Xianan X."/>
            <person name="Sedzielewska Toro K."/>
            <person name="Morin E."/>
            <person name="Lipzen A."/>
            <person name="Grigoriev I.V."/>
            <person name="Henrissat B."/>
            <person name="Martin F.M."/>
            <person name="Bonfante P."/>
        </authorList>
    </citation>
    <scope>NUCLEOTIDE SEQUENCE [LARGE SCALE GENOMIC DNA]</scope>
    <source>
        <strain evidence="2 3">BEG34</strain>
    </source>
</reference>